<sequence length="672" mass="70409">MLLELSLFLNLVLAVLVYVWRLKMDKAAGSQDDATNKPPAAADETQRGSDVSLSMPDPLQLPVDAASVQAATGDEDIPAIVASPGCGVSHYEEVRSQCRISLQAVGTCLVMATAAMKECSHQDRLVSEGSRVMPDPPPMRARRNSGSRGDGAASVGDDGDRQQQTSALAEALWLVQEQMHRQIVASRARRSRLQAFCADVSPTFVAAKQVAADVERQVCSAHKAAARADSQLESAARALAQLPKTTDAGDALSDPPPPLPFWDRGKDAKSAEARARAAGAALTQAVLSAQEAECRGAHALATVDMELREKAAAALRPMLAAETAEAAAALAGLGTLAAALEGFGGAAQGDAWGALGEGSVARSPRPNHDSIAASEVHAVVDTLCRQCLELDDAGGDGAAAANGDGASAAAAAAATSTAAANSDSSSSSSDAASAAQSAASADAPPLLLPPPPSSEAHRALRELLRLPEGHEAFVDALNQQRSMGGTDLGVKGRSARGDAAFGALCGGMAAVFDECAGGAPADIRRAKNAIMLSQSFFRTLSAQPRSQLKRKNSSISEERCRREFLKEAVVGHKLFQDSAFWDRMLAWCVEEQLSQAQAQPWYKLDRHERAELVLQVQNTVFSMCASLAHSMVELGCAQELAAAFIARTVAAHQLPQDKHAVLMQHVMRREDA</sequence>
<feature type="compositionally biased region" description="Basic and acidic residues" evidence="1">
    <location>
        <begin position="263"/>
        <end position="272"/>
    </location>
</feature>
<dbReference type="Proteomes" id="UP000664859">
    <property type="component" value="Unassembled WGS sequence"/>
</dbReference>
<evidence type="ECO:0008006" key="4">
    <source>
        <dbReference type="Google" id="ProtNLM"/>
    </source>
</evidence>
<evidence type="ECO:0000313" key="3">
    <source>
        <dbReference type="Proteomes" id="UP000664859"/>
    </source>
</evidence>
<feature type="compositionally biased region" description="Low complexity" evidence="1">
    <location>
        <begin position="146"/>
        <end position="156"/>
    </location>
</feature>
<name>A0A835Z6L4_9STRA</name>
<dbReference type="PANTHER" id="PTHR13663:SF2">
    <property type="entry name" value="SIMILAR TO RIKEN CDNA 6430548M08"/>
    <property type="match status" value="1"/>
</dbReference>
<evidence type="ECO:0000256" key="1">
    <source>
        <dbReference type="SAM" id="MobiDB-lite"/>
    </source>
</evidence>
<dbReference type="EMBL" id="JAFCMP010000079">
    <property type="protein sequence ID" value="KAG5187980.1"/>
    <property type="molecule type" value="Genomic_DNA"/>
</dbReference>
<feature type="compositionally biased region" description="Low complexity" evidence="1">
    <location>
        <begin position="420"/>
        <end position="445"/>
    </location>
</feature>
<protein>
    <recommendedName>
        <fullName evidence="4">SBF1/SBF2 domain-containing protein</fullName>
    </recommendedName>
</protein>
<dbReference type="AlphaFoldDB" id="A0A835Z6L4"/>
<evidence type="ECO:0000313" key="2">
    <source>
        <dbReference type="EMBL" id="KAG5187980.1"/>
    </source>
</evidence>
<feature type="region of interest" description="Disordered" evidence="1">
    <location>
        <begin position="126"/>
        <end position="163"/>
    </location>
</feature>
<reference evidence="2" key="1">
    <citation type="submission" date="2021-02" db="EMBL/GenBank/DDBJ databases">
        <title>First Annotated Genome of the Yellow-green Alga Tribonema minus.</title>
        <authorList>
            <person name="Mahan K.M."/>
        </authorList>
    </citation>
    <scope>NUCLEOTIDE SEQUENCE</scope>
    <source>
        <strain evidence="2">UTEX B ZZ1240</strain>
    </source>
</reference>
<gene>
    <name evidence="2" type="ORF">JKP88DRAFT_262345</name>
</gene>
<feature type="region of interest" description="Disordered" evidence="1">
    <location>
        <begin position="243"/>
        <end position="272"/>
    </location>
</feature>
<dbReference type="OrthoDB" id="196398at2759"/>
<organism evidence="2 3">
    <name type="scientific">Tribonema minus</name>
    <dbReference type="NCBI Taxonomy" id="303371"/>
    <lineage>
        <taxon>Eukaryota</taxon>
        <taxon>Sar</taxon>
        <taxon>Stramenopiles</taxon>
        <taxon>Ochrophyta</taxon>
        <taxon>PX clade</taxon>
        <taxon>Xanthophyceae</taxon>
        <taxon>Tribonematales</taxon>
        <taxon>Tribonemataceae</taxon>
        <taxon>Tribonema</taxon>
    </lineage>
</organism>
<dbReference type="PANTHER" id="PTHR13663">
    <property type="entry name" value="SIMILAR TO RIKEN CDNA 6430548M08"/>
    <property type="match status" value="1"/>
</dbReference>
<feature type="region of interest" description="Disordered" evidence="1">
    <location>
        <begin position="420"/>
        <end position="454"/>
    </location>
</feature>
<feature type="non-terminal residue" evidence="2">
    <location>
        <position position="1"/>
    </location>
</feature>
<accession>A0A835Z6L4</accession>
<comment type="caution">
    <text evidence="2">The sequence shown here is derived from an EMBL/GenBank/DDBJ whole genome shotgun (WGS) entry which is preliminary data.</text>
</comment>
<proteinExistence type="predicted"/>
<dbReference type="InterPro" id="IPR039872">
    <property type="entry name" value="KIAA0513"/>
</dbReference>
<feature type="region of interest" description="Disordered" evidence="1">
    <location>
        <begin position="29"/>
        <end position="58"/>
    </location>
</feature>
<keyword evidence="3" id="KW-1185">Reference proteome</keyword>